<dbReference type="InterPro" id="IPR051158">
    <property type="entry name" value="Metallophosphoesterase_sf"/>
</dbReference>
<feature type="transmembrane region" description="Helical" evidence="1">
    <location>
        <begin position="52"/>
        <end position="72"/>
    </location>
</feature>
<evidence type="ECO:0000313" key="4">
    <source>
        <dbReference type="Proteomes" id="UP000005283"/>
    </source>
</evidence>
<name>D1W5X9_9BACT</name>
<dbReference type="PANTHER" id="PTHR31302">
    <property type="entry name" value="TRANSMEMBRANE PROTEIN WITH METALLOPHOSPHOESTERASE DOMAIN-RELATED"/>
    <property type="match status" value="1"/>
</dbReference>
<protein>
    <submittedName>
        <fullName evidence="3">Ser/Thr phosphatase family protein</fullName>
    </submittedName>
</protein>
<dbReference type="PANTHER" id="PTHR31302:SF0">
    <property type="entry name" value="TRANSMEMBRANE PROTEIN WITH METALLOPHOSPHOESTERASE DOMAIN"/>
    <property type="match status" value="1"/>
</dbReference>
<dbReference type="Gene3D" id="3.60.21.10">
    <property type="match status" value="1"/>
</dbReference>
<dbReference type="SUPFAM" id="SSF56300">
    <property type="entry name" value="Metallo-dependent phosphatases"/>
    <property type="match status" value="1"/>
</dbReference>
<dbReference type="Pfam" id="PF00149">
    <property type="entry name" value="Metallophos"/>
    <property type="match status" value="1"/>
</dbReference>
<gene>
    <name evidence="3" type="ORF">HMPREF0650_1566</name>
</gene>
<dbReference type="InterPro" id="IPR029052">
    <property type="entry name" value="Metallo-depent_PP-like"/>
</dbReference>
<dbReference type="CDD" id="cd07385">
    <property type="entry name" value="MPP_YkuE_C"/>
    <property type="match status" value="1"/>
</dbReference>
<dbReference type="Proteomes" id="UP000005283">
    <property type="component" value="Unassembled WGS sequence"/>
</dbReference>
<dbReference type="InterPro" id="IPR004843">
    <property type="entry name" value="Calcineurin-like_PHP"/>
</dbReference>
<sequence length="387" mass="44674">MRAEDSVPDHPLLTHNYFSFMKLWGILFLVAPLLGSAYVFWRSWQLLPFCTLAKTLILLLMALAFMLVYVTFSGTIDKLPIWLATTVYHVSTSWLIILFYLFMVFLVLDVGRWVHLIPQSFTHHSMVGTLSVCGFMVGIFVYGYFNYRHKVRVAIDLKTEKQLERPLKMVMVSDLHLGYHNRRAELTRWVNLMNAEKPDMILIGGDIIDRSMRPLLEERMHEEFKKLQAPIYACLGNHEYYSQYEEALQFYRDAGIHLLIDSVTLVNGIQVVGRDDRFNVHRKSLPELMQDVDGSRYTILLDHQPFHLDQAEKAGVDFQLSGHTHYGQVWPASWVEKAIYENAYGSLQKGKTQYYVTSGLGIWGGKFRIGTQSEYLVVTLMSTVAVN</sequence>
<dbReference type="eggNOG" id="COG1408">
    <property type="taxonomic scope" value="Bacteria"/>
</dbReference>
<dbReference type="AlphaFoldDB" id="D1W5X9"/>
<evidence type="ECO:0000256" key="1">
    <source>
        <dbReference type="SAM" id="Phobius"/>
    </source>
</evidence>
<keyword evidence="1" id="KW-0812">Transmembrane</keyword>
<comment type="caution">
    <text evidence="3">The sequence shown here is derived from an EMBL/GenBank/DDBJ whole genome shotgun (WGS) entry which is preliminary data.</text>
</comment>
<dbReference type="STRING" id="679190.HMPREF0650_1566"/>
<evidence type="ECO:0000313" key="3">
    <source>
        <dbReference type="EMBL" id="EFA91996.1"/>
    </source>
</evidence>
<dbReference type="GO" id="GO:0016787">
    <property type="term" value="F:hydrolase activity"/>
    <property type="evidence" value="ECO:0007669"/>
    <property type="project" value="InterPro"/>
</dbReference>
<reference evidence="3 4" key="1">
    <citation type="submission" date="2009-12" db="EMBL/GenBank/DDBJ databases">
        <title>Genome Sequence of Prevotella buccalis ATCC 35310.</title>
        <authorList>
            <person name="Durkin A.S."/>
            <person name="Madupu R."/>
            <person name="Torralba M."/>
            <person name="Methe B."/>
            <person name="Sutton G."/>
            <person name="Strausberg R.L."/>
            <person name="Nelson K.E."/>
        </authorList>
    </citation>
    <scope>NUCLEOTIDE SEQUENCE [LARGE SCALE GENOMIC DNA]</scope>
    <source>
        <strain evidence="3 4">ATCC 35310</strain>
    </source>
</reference>
<feature type="transmembrane region" description="Helical" evidence="1">
    <location>
        <begin position="20"/>
        <end position="40"/>
    </location>
</feature>
<proteinExistence type="predicted"/>
<evidence type="ECO:0000259" key="2">
    <source>
        <dbReference type="Pfam" id="PF00149"/>
    </source>
</evidence>
<accession>D1W5X9</accession>
<keyword evidence="1" id="KW-1133">Transmembrane helix</keyword>
<organism evidence="3 4">
    <name type="scientific">Hoylesella buccalis ATCC 35310</name>
    <dbReference type="NCBI Taxonomy" id="679190"/>
    <lineage>
        <taxon>Bacteria</taxon>
        <taxon>Pseudomonadati</taxon>
        <taxon>Bacteroidota</taxon>
        <taxon>Bacteroidia</taxon>
        <taxon>Bacteroidales</taxon>
        <taxon>Prevotellaceae</taxon>
        <taxon>Hoylesella</taxon>
    </lineage>
</organism>
<dbReference type="EMBL" id="ADEG01000058">
    <property type="protein sequence ID" value="EFA91996.1"/>
    <property type="molecule type" value="Genomic_DNA"/>
</dbReference>
<feature type="transmembrane region" description="Helical" evidence="1">
    <location>
        <begin position="126"/>
        <end position="145"/>
    </location>
</feature>
<keyword evidence="4" id="KW-1185">Reference proteome</keyword>
<feature type="domain" description="Calcineurin-like phosphoesterase" evidence="2">
    <location>
        <begin position="169"/>
        <end position="326"/>
    </location>
</feature>
<keyword evidence="1" id="KW-0472">Membrane</keyword>
<feature type="transmembrane region" description="Helical" evidence="1">
    <location>
        <begin position="92"/>
        <end position="114"/>
    </location>
</feature>